<dbReference type="EMBL" id="SPNC01000007">
    <property type="protein sequence ID" value="TFH97117.1"/>
    <property type="molecule type" value="Genomic_DNA"/>
</dbReference>
<dbReference type="GO" id="GO:0004475">
    <property type="term" value="F:mannose-1-phosphate guanylyltransferase (GTP) activity"/>
    <property type="evidence" value="ECO:0007669"/>
    <property type="project" value="UniProtKB-EC"/>
</dbReference>
<dbReference type="InterPro" id="IPR029044">
    <property type="entry name" value="Nucleotide-diphossugar_trans"/>
</dbReference>
<evidence type="ECO:0000256" key="1">
    <source>
        <dbReference type="ARBA" id="ARBA00006115"/>
    </source>
</evidence>
<feature type="domain" description="Nucleotidyl transferase" evidence="8">
    <location>
        <begin position="10"/>
        <end position="296"/>
    </location>
</feature>
<accession>A0A4Y8WRH4</accession>
<evidence type="ECO:0000256" key="7">
    <source>
        <dbReference type="ARBA" id="ARBA00047343"/>
    </source>
</evidence>
<dbReference type="Proteomes" id="UP000297225">
    <property type="component" value="Unassembled WGS sequence"/>
</dbReference>
<reference evidence="10 11" key="1">
    <citation type="submission" date="2019-03" db="EMBL/GenBank/DDBJ databases">
        <title>Porphyromonas levii Isolated from the Uterus of Dairy Cows.</title>
        <authorList>
            <person name="Francis A.M."/>
        </authorList>
    </citation>
    <scope>NUCLEOTIDE SEQUENCE [LARGE SCALE GENOMIC DNA]</scope>
    <source>
        <strain evidence="10 11">AF5678</strain>
    </source>
</reference>
<dbReference type="RefSeq" id="WP_026215636.1">
    <property type="nucleotide sequence ID" value="NZ_JADRFW010000001.1"/>
</dbReference>
<dbReference type="SUPFAM" id="SSF53448">
    <property type="entry name" value="Nucleotide-diphospho-sugar transferases"/>
    <property type="match status" value="1"/>
</dbReference>
<dbReference type="InterPro" id="IPR051161">
    <property type="entry name" value="Mannose-6P_isomerase_type2"/>
</dbReference>
<dbReference type="Pfam" id="PF22640">
    <property type="entry name" value="ManC_GMP_beta-helix"/>
    <property type="match status" value="1"/>
</dbReference>
<dbReference type="STRING" id="1122973.GCA_000379925_00986"/>
<proteinExistence type="inferred from homology"/>
<keyword evidence="5" id="KW-0547">Nucleotide-binding</keyword>
<dbReference type="InterPro" id="IPR054566">
    <property type="entry name" value="ManC/GMP-like_b-helix"/>
</dbReference>
<dbReference type="InterPro" id="IPR005835">
    <property type="entry name" value="NTP_transferase_dom"/>
</dbReference>
<keyword evidence="3 10" id="KW-0808">Transferase</keyword>
<organism evidence="10 11">
    <name type="scientific">Porphyromonas levii</name>
    <dbReference type="NCBI Taxonomy" id="28114"/>
    <lineage>
        <taxon>Bacteria</taxon>
        <taxon>Pseudomonadati</taxon>
        <taxon>Bacteroidota</taxon>
        <taxon>Bacteroidia</taxon>
        <taxon>Bacteroidales</taxon>
        <taxon>Porphyromonadaceae</taxon>
        <taxon>Porphyromonas</taxon>
    </lineage>
</organism>
<dbReference type="Pfam" id="PF00483">
    <property type="entry name" value="NTP_transferase"/>
    <property type="match status" value="1"/>
</dbReference>
<evidence type="ECO:0000259" key="9">
    <source>
        <dbReference type="Pfam" id="PF22640"/>
    </source>
</evidence>
<dbReference type="SUPFAM" id="SSF159283">
    <property type="entry name" value="Guanosine diphospho-D-mannose pyrophosphorylase/mannose-6-phosphate isomerase linker domain"/>
    <property type="match status" value="1"/>
</dbReference>
<keyword evidence="4 10" id="KW-0548">Nucleotidyltransferase</keyword>
<dbReference type="CDD" id="cd02509">
    <property type="entry name" value="GDP-M1P_Guanylyltransferase"/>
    <property type="match status" value="1"/>
</dbReference>
<keyword evidence="6" id="KW-0342">GTP-binding</keyword>
<dbReference type="Gene3D" id="3.90.550.10">
    <property type="entry name" value="Spore Coat Polysaccharide Biosynthesis Protein SpsA, Chain A"/>
    <property type="match status" value="1"/>
</dbReference>
<sequence length="370" mass="42086">MAQADNLYCVILAGGVGRRFWPYSRKSYPKQFLDFFNSGRSLLQTTARRFEKLLPVERIMVSTNESYRDIVREQLPYLPEENILCEPNPRNTACAIASVVRHIHALNPDAVVAITPSDHLVTDEMVFCERVQQAWGDALQHDMIVTIGIKPTYPEVGYGYIQAETEETTERGLQEGCCQPVKTFIEKPNAEMARVLVESGEFYWNAGIFVAKTRVIIEEVKAHAKEIAERLYAKPEVWGTPEEYHFVQETFPYCPNISFDYAVMEKSQRVMMITADMGWTDVGTWSSTYRLTEKDANANASVGEHKHIYNDSQGNLVVTDTPDKLVVLQGIRDLLVIEKGDVLLVCRRGEESKLRQVIPEIRGLGDHYID</sequence>
<dbReference type="GO" id="GO:0009298">
    <property type="term" value="P:GDP-mannose biosynthetic process"/>
    <property type="evidence" value="ECO:0007669"/>
    <property type="project" value="TreeGrafter"/>
</dbReference>
<comment type="caution">
    <text evidence="10">The sequence shown here is derived from an EMBL/GenBank/DDBJ whole genome shotgun (WGS) entry which is preliminary data.</text>
</comment>
<dbReference type="AlphaFoldDB" id="A0A4Y8WRH4"/>
<evidence type="ECO:0000256" key="3">
    <source>
        <dbReference type="ARBA" id="ARBA00022679"/>
    </source>
</evidence>
<dbReference type="GO" id="GO:0005525">
    <property type="term" value="F:GTP binding"/>
    <property type="evidence" value="ECO:0007669"/>
    <property type="project" value="UniProtKB-KW"/>
</dbReference>
<comment type="catalytic activity">
    <reaction evidence="7">
        <text>alpha-D-mannose 1-phosphate + GTP + H(+) = GDP-alpha-D-mannose + diphosphate</text>
        <dbReference type="Rhea" id="RHEA:15229"/>
        <dbReference type="ChEBI" id="CHEBI:15378"/>
        <dbReference type="ChEBI" id="CHEBI:33019"/>
        <dbReference type="ChEBI" id="CHEBI:37565"/>
        <dbReference type="ChEBI" id="CHEBI:57527"/>
        <dbReference type="ChEBI" id="CHEBI:58409"/>
        <dbReference type="EC" id="2.7.7.13"/>
    </reaction>
</comment>
<comment type="similarity">
    <text evidence="1">Belongs to the mannose-6-phosphate isomerase type 2 family.</text>
</comment>
<dbReference type="OrthoDB" id="9806359at2"/>
<evidence type="ECO:0000256" key="2">
    <source>
        <dbReference type="ARBA" id="ARBA00012387"/>
    </source>
</evidence>
<name>A0A4Y8WRH4_9PORP</name>
<evidence type="ECO:0000256" key="4">
    <source>
        <dbReference type="ARBA" id="ARBA00022695"/>
    </source>
</evidence>
<protein>
    <recommendedName>
        <fullName evidence="2">mannose-1-phosphate guanylyltransferase</fullName>
        <ecNumber evidence="2">2.7.7.13</ecNumber>
    </recommendedName>
</protein>
<evidence type="ECO:0000313" key="10">
    <source>
        <dbReference type="EMBL" id="TFH97117.1"/>
    </source>
</evidence>
<dbReference type="EC" id="2.7.7.13" evidence="2"/>
<keyword evidence="11" id="KW-1185">Reference proteome</keyword>
<dbReference type="PANTHER" id="PTHR46390">
    <property type="entry name" value="MANNOSE-1-PHOSPHATE GUANYLYLTRANSFERASE"/>
    <property type="match status" value="1"/>
</dbReference>
<evidence type="ECO:0000256" key="5">
    <source>
        <dbReference type="ARBA" id="ARBA00022741"/>
    </source>
</evidence>
<evidence type="ECO:0000259" key="8">
    <source>
        <dbReference type="Pfam" id="PF00483"/>
    </source>
</evidence>
<dbReference type="FunFam" id="3.90.550.10:FF:000046">
    <property type="entry name" value="Mannose-1-phosphate guanylyltransferase (GDP)"/>
    <property type="match status" value="1"/>
</dbReference>
<evidence type="ECO:0000313" key="11">
    <source>
        <dbReference type="Proteomes" id="UP000297225"/>
    </source>
</evidence>
<evidence type="ECO:0000256" key="6">
    <source>
        <dbReference type="ARBA" id="ARBA00023134"/>
    </source>
</evidence>
<feature type="domain" description="MannoseP isomerase/GMP-like beta-helix" evidence="9">
    <location>
        <begin position="306"/>
        <end position="359"/>
    </location>
</feature>
<dbReference type="InterPro" id="IPR049577">
    <property type="entry name" value="GMPP_N"/>
</dbReference>
<dbReference type="PANTHER" id="PTHR46390:SF1">
    <property type="entry name" value="MANNOSE-1-PHOSPHATE GUANYLYLTRANSFERASE"/>
    <property type="match status" value="1"/>
</dbReference>
<gene>
    <name evidence="10" type="ORF">E4P47_01045</name>
</gene>